<dbReference type="OrthoDB" id="6283463at2759"/>
<keyword evidence="6" id="KW-1185">Reference proteome</keyword>
<evidence type="ECO:0000256" key="1">
    <source>
        <dbReference type="ARBA" id="ARBA00004123"/>
    </source>
</evidence>
<name>A0A830CD68_9LAMI</name>
<keyword evidence="3" id="KW-0539">Nucleus</keyword>
<evidence type="ECO:0000313" key="6">
    <source>
        <dbReference type="Proteomes" id="UP000653305"/>
    </source>
</evidence>
<evidence type="ECO:0000256" key="3">
    <source>
        <dbReference type="ARBA" id="ARBA00023242"/>
    </source>
</evidence>
<gene>
    <name evidence="5" type="ORF">PHJA_001462800</name>
</gene>
<dbReference type="PROSITE" id="PS51634">
    <property type="entry name" value="CRC"/>
    <property type="match status" value="2"/>
</dbReference>
<dbReference type="SMART" id="SM01114">
    <property type="entry name" value="CXC"/>
    <property type="match status" value="4"/>
</dbReference>
<dbReference type="EMBL" id="BMAC01000304">
    <property type="protein sequence ID" value="GFP93185.1"/>
    <property type="molecule type" value="Genomic_DNA"/>
</dbReference>
<dbReference type="InterPro" id="IPR005172">
    <property type="entry name" value="CRC"/>
</dbReference>
<dbReference type="PANTHER" id="PTHR46159:SF6">
    <property type="entry name" value="OS12G0605300 PROTEIN"/>
    <property type="match status" value="1"/>
</dbReference>
<evidence type="ECO:0000313" key="5">
    <source>
        <dbReference type="EMBL" id="GFP93185.1"/>
    </source>
</evidence>
<dbReference type="InterPro" id="IPR044522">
    <property type="entry name" value="TSO1-like"/>
</dbReference>
<dbReference type="PANTHER" id="PTHR46159">
    <property type="entry name" value="PROTEIN TESMIN/TSO1-LIKE CXC 2"/>
    <property type="match status" value="1"/>
</dbReference>
<reference evidence="5" key="1">
    <citation type="submission" date="2020-07" db="EMBL/GenBank/DDBJ databases">
        <title>Ethylene signaling mediates host invasion by parasitic plants.</title>
        <authorList>
            <person name="Yoshida S."/>
        </authorList>
    </citation>
    <scope>NUCLEOTIDE SEQUENCE</scope>
    <source>
        <strain evidence="5">Okayama</strain>
    </source>
</reference>
<comment type="caution">
    <text evidence="5">The sequence shown here is derived from an EMBL/GenBank/DDBJ whole genome shotgun (WGS) entry which is preliminary data.</text>
</comment>
<protein>
    <submittedName>
        <fullName evidence="5">Protein tesmin/tso1-like cxc 2</fullName>
    </submittedName>
</protein>
<proteinExistence type="inferred from homology"/>
<dbReference type="GO" id="GO:0003700">
    <property type="term" value="F:DNA-binding transcription factor activity"/>
    <property type="evidence" value="ECO:0007669"/>
    <property type="project" value="InterPro"/>
</dbReference>
<dbReference type="AlphaFoldDB" id="A0A830CD68"/>
<dbReference type="Pfam" id="PF03638">
    <property type="entry name" value="TCR"/>
    <property type="match status" value="4"/>
</dbReference>
<evidence type="ECO:0000259" key="4">
    <source>
        <dbReference type="PROSITE" id="PS51634"/>
    </source>
</evidence>
<organism evidence="5 6">
    <name type="scientific">Phtheirospermum japonicum</name>
    <dbReference type="NCBI Taxonomy" id="374723"/>
    <lineage>
        <taxon>Eukaryota</taxon>
        <taxon>Viridiplantae</taxon>
        <taxon>Streptophyta</taxon>
        <taxon>Embryophyta</taxon>
        <taxon>Tracheophyta</taxon>
        <taxon>Spermatophyta</taxon>
        <taxon>Magnoliopsida</taxon>
        <taxon>eudicotyledons</taxon>
        <taxon>Gunneridae</taxon>
        <taxon>Pentapetalae</taxon>
        <taxon>asterids</taxon>
        <taxon>lamiids</taxon>
        <taxon>Lamiales</taxon>
        <taxon>Orobanchaceae</taxon>
        <taxon>Orobanchaceae incertae sedis</taxon>
        <taxon>Phtheirospermum</taxon>
    </lineage>
</organism>
<sequence>MFMYGVMDPVDPNIPSDPTGKISEGIDQPPDAVTGSDDFISVDEYDASIIEVAIAPTAIIREIEPVHKEGAKIDNAETGQMDPLDEFLYWFSRRNEEEIEGSVGVTESKSTGEPFIKKARNNPQASAANSLSPFFIKSPNDLSFFTPWGDQSIPGHKMTYNYPETAGGSDDADRLKKCNCKKTQCLKRYCDCFAAGMYCAKLCSCQGCFNTPEYEDTVDDKRQEIESRNVPKIKPHIISPPEDGGLGLYKSSPKIDRDGCKRCHCKKNRCLNLYCVCFAAETYCEKSCACKECYNIREYVDKEDGDGCKLCSCKKTQCLKRYCDCFAAGIYCERHCACRECYNRPEYEDTVIEMRKQIESWKPLAFAPKFTEHIIAPPETSCGEDVSRSASSTVRHEKGCKCKKSMCLQKYCECYQNDADVKDVKMNTAERRRCE</sequence>
<dbReference type="InterPro" id="IPR033467">
    <property type="entry name" value="Tesmin/TSO1-like_CXC"/>
</dbReference>
<dbReference type="GO" id="GO:0005634">
    <property type="term" value="C:nucleus"/>
    <property type="evidence" value="ECO:0007669"/>
    <property type="project" value="UniProtKB-SubCell"/>
</dbReference>
<dbReference type="Proteomes" id="UP000653305">
    <property type="component" value="Unassembled WGS sequence"/>
</dbReference>
<feature type="domain" description="CRC" evidence="4">
    <location>
        <begin position="174"/>
        <end position="298"/>
    </location>
</feature>
<comment type="similarity">
    <text evidence="2">Belongs to the lin-54 family.</text>
</comment>
<accession>A0A830CD68</accession>
<feature type="domain" description="CRC" evidence="4">
    <location>
        <begin position="307"/>
        <end position="435"/>
    </location>
</feature>
<comment type="subcellular location">
    <subcellularLocation>
        <location evidence="1">Nucleus</location>
    </subcellularLocation>
</comment>
<evidence type="ECO:0000256" key="2">
    <source>
        <dbReference type="ARBA" id="ARBA00007267"/>
    </source>
</evidence>